<dbReference type="FunFam" id="1.20.1280.290:FF:000009">
    <property type="entry name" value="PQ loop repeat family protein"/>
    <property type="match status" value="1"/>
</dbReference>
<accession>A0A420HNK5</accession>
<comment type="similarity">
    <text evidence="5">Belongs to the laat-1 family.</text>
</comment>
<dbReference type="PROSITE" id="PS51257">
    <property type="entry name" value="PROKAR_LIPOPROTEIN"/>
    <property type="match status" value="1"/>
</dbReference>
<dbReference type="OrthoDB" id="8048523at2759"/>
<sequence length="315" mass="35302">MSLLRKSLELSITDISGICGSISIACWLFVFLPQLIENFRRRSTEGLSVRFVSIWLSGDVCNVLGSILQGVLPTMIILAIYYATVDILLLSQIFYYRGFTWSEERISNGPNESSRLLNADNLVAVEEQGADAAHLSAAHLSPAVPFVRNTDDIIIPHAATHNTFRKFVAIVLIIFIGVLGWFLTRSSALKNTPASPVIFNPWGQTFGYICAVLYLSSRLPQLLLNYRRKSTEGISLLFFVFACIANLTYVLSILIYEPSCEAQKGTRDQCKPGELQKNYWRHIAVNTSWIIGSAGTCFLDFLIFIFSLYKNYVQS</sequence>
<evidence type="ECO:0000256" key="1">
    <source>
        <dbReference type="ARBA" id="ARBA00004141"/>
    </source>
</evidence>
<evidence type="ECO:0000313" key="9">
    <source>
        <dbReference type="Proteomes" id="UP000286134"/>
    </source>
</evidence>
<feature type="transmembrane region" description="Helical" evidence="7">
    <location>
        <begin position="47"/>
        <end position="68"/>
    </location>
</feature>
<dbReference type="Proteomes" id="UP000286134">
    <property type="component" value="Unassembled WGS sequence"/>
</dbReference>
<dbReference type="PANTHER" id="PTHR16201">
    <property type="entry name" value="SEVEN TRANSMEMBRANE PROTEIN 1-RELATED"/>
    <property type="match status" value="1"/>
</dbReference>
<keyword evidence="9" id="KW-1185">Reference proteome</keyword>
<dbReference type="GO" id="GO:0098852">
    <property type="term" value="C:lytic vacuole membrane"/>
    <property type="evidence" value="ECO:0007669"/>
    <property type="project" value="UniProtKB-ARBA"/>
</dbReference>
<dbReference type="PANTHER" id="PTHR16201:SF35">
    <property type="entry name" value="VACUOLAR AMINO ACID TRANSPORTER YPQ1-RELATED"/>
    <property type="match status" value="1"/>
</dbReference>
<dbReference type="GO" id="GO:0034486">
    <property type="term" value="P:vacuolar transmembrane transport"/>
    <property type="evidence" value="ECO:0007669"/>
    <property type="project" value="UniProtKB-ARBA"/>
</dbReference>
<proteinExistence type="inferred from homology"/>
<dbReference type="GO" id="GO:0015174">
    <property type="term" value="F:basic amino acid transmembrane transporter activity"/>
    <property type="evidence" value="ECO:0007669"/>
    <property type="project" value="UniProtKB-ARBA"/>
</dbReference>
<evidence type="ECO:0000256" key="5">
    <source>
        <dbReference type="ARBA" id="ARBA00038039"/>
    </source>
</evidence>
<dbReference type="Gene3D" id="1.20.1280.290">
    <property type="match status" value="2"/>
</dbReference>
<keyword evidence="3 7" id="KW-1133">Transmembrane helix</keyword>
<protein>
    <submittedName>
        <fullName evidence="8">Putative vacuolar amino acid transporter YPQ3</fullName>
    </submittedName>
</protein>
<feature type="transmembrane region" description="Helical" evidence="7">
    <location>
        <begin position="289"/>
        <end position="309"/>
    </location>
</feature>
<comment type="subcellular location">
    <subcellularLocation>
        <location evidence="1">Membrane</location>
        <topology evidence="1">Multi-pass membrane protein</topology>
    </subcellularLocation>
</comment>
<dbReference type="EMBL" id="MCFK01006391">
    <property type="protein sequence ID" value="RKF59002.1"/>
    <property type="molecule type" value="Genomic_DNA"/>
</dbReference>
<organism evidence="8 9">
    <name type="scientific">Erysiphe neolycopersici</name>
    <dbReference type="NCBI Taxonomy" id="212602"/>
    <lineage>
        <taxon>Eukaryota</taxon>
        <taxon>Fungi</taxon>
        <taxon>Dikarya</taxon>
        <taxon>Ascomycota</taxon>
        <taxon>Pezizomycotina</taxon>
        <taxon>Leotiomycetes</taxon>
        <taxon>Erysiphales</taxon>
        <taxon>Erysiphaceae</taxon>
        <taxon>Erysiphe</taxon>
    </lineage>
</organism>
<dbReference type="STRING" id="212602.A0A420HNK5"/>
<feature type="transmembrane region" description="Helical" evidence="7">
    <location>
        <begin position="74"/>
        <end position="96"/>
    </location>
</feature>
<feature type="transmembrane region" description="Helical" evidence="7">
    <location>
        <begin position="167"/>
        <end position="184"/>
    </location>
</feature>
<evidence type="ECO:0000256" key="2">
    <source>
        <dbReference type="ARBA" id="ARBA00022692"/>
    </source>
</evidence>
<keyword evidence="4 7" id="KW-0472">Membrane</keyword>
<evidence type="ECO:0000313" key="8">
    <source>
        <dbReference type="EMBL" id="RKF59002.1"/>
    </source>
</evidence>
<dbReference type="InterPro" id="IPR051415">
    <property type="entry name" value="LAAT-1"/>
</dbReference>
<feature type="transmembrane region" description="Helical" evidence="7">
    <location>
        <begin position="236"/>
        <end position="256"/>
    </location>
</feature>
<name>A0A420HNK5_9PEZI</name>
<evidence type="ECO:0000256" key="6">
    <source>
        <dbReference type="ARBA" id="ARBA00050768"/>
    </source>
</evidence>
<evidence type="ECO:0000256" key="4">
    <source>
        <dbReference type="ARBA" id="ARBA00023136"/>
    </source>
</evidence>
<dbReference type="AlphaFoldDB" id="A0A420HNK5"/>
<keyword evidence="2 7" id="KW-0812">Transmembrane</keyword>
<evidence type="ECO:0000256" key="3">
    <source>
        <dbReference type="ARBA" id="ARBA00022989"/>
    </source>
</evidence>
<reference evidence="8 9" key="1">
    <citation type="journal article" date="2018" name="BMC Genomics">
        <title>Comparative genome analyses reveal sequence features reflecting distinct modes of host-adaptation between dicot and monocot powdery mildew.</title>
        <authorList>
            <person name="Wu Y."/>
            <person name="Ma X."/>
            <person name="Pan Z."/>
            <person name="Kale S.D."/>
            <person name="Song Y."/>
            <person name="King H."/>
            <person name="Zhang Q."/>
            <person name="Presley C."/>
            <person name="Deng X."/>
            <person name="Wei C.I."/>
            <person name="Xiao S."/>
        </authorList>
    </citation>
    <scope>NUCLEOTIDE SEQUENCE [LARGE SCALE GENOMIC DNA]</scope>
    <source>
        <strain evidence="8">UMSG2</strain>
    </source>
</reference>
<dbReference type="Pfam" id="PF04193">
    <property type="entry name" value="PQ-loop"/>
    <property type="match status" value="2"/>
</dbReference>
<feature type="transmembrane region" description="Helical" evidence="7">
    <location>
        <begin position="196"/>
        <end position="215"/>
    </location>
</feature>
<gene>
    <name evidence="8" type="ORF">OnM2_063028</name>
</gene>
<comment type="catalytic activity">
    <reaction evidence="6">
        <text>L-histidine(out) + L-arginine(in) = L-histidine(in) + L-arginine(out)</text>
        <dbReference type="Rhea" id="RHEA:71063"/>
        <dbReference type="ChEBI" id="CHEBI:32682"/>
        <dbReference type="ChEBI" id="CHEBI:57595"/>
    </reaction>
</comment>
<evidence type="ECO:0000256" key="7">
    <source>
        <dbReference type="SAM" id="Phobius"/>
    </source>
</evidence>
<dbReference type="InterPro" id="IPR006603">
    <property type="entry name" value="PQ-loop_rpt"/>
</dbReference>
<comment type="caution">
    <text evidence="8">The sequence shown here is derived from an EMBL/GenBank/DDBJ whole genome shotgun (WGS) entry which is preliminary data.</text>
</comment>
<dbReference type="SMART" id="SM00679">
    <property type="entry name" value="CTNS"/>
    <property type="match status" value="2"/>
</dbReference>
<feature type="transmembrane region" description="Helical" evidence="7">
    <location>
        <begin position="15"/>
        <end position="35"/>
    </location>
</feature>